<accession>A0ABQ0KW98</accession>
<evidence type="ECO:0000313" key="2">
    <source>
        <dbReference type="EMBL" id="GAT43105.1"/>
    </source>
</evidence>
<feature type="region of interest" description="Disordered" evidence="1">
    <location>
        <begin position="163"/>
        <end position="184"/>
    </location>
</feature>
<keyword evidence="3" id="KW-1185">Reference proteome</keyword>
<name>A0ABQ0KW98_MYCCL</name>
<gene>
    <name evidence="2" type="ORF">MCHLO_00798</name>
</gene>
<protein>
    <submittedName>
        <fullName evidence="2">Uncharacterized protein</fullName>
    </submittedName>
</protein>
<dbReference type="Proteomes" id="UP000815677">
    <property type="component" value="Unassembled WGS sequence"/>
</dbReference>
<evidence type="ECO:0000256" key="1">
    <source>
        <dbReference type="SAM" id="MobiDB-lite"/>
    </source>
</evidence>
<evidence type="ECO:0000313" key="3">
    <source>
        <dbReference type="Proteomes" id="UP000815677"/>
    </source>
</evidence>
<sequence>MAERRYTREDLFKLSRNELLAQVMKQHQYGGFDAGVAGVSVYNDGTTFHFGLVVQHPSTVFRPRSHFRRVTIRVAHHVEQRGELTRALRIDARDVLQALQASISPVLGPARVGVPDESDPSYTLYFATIDGTILSEPHPKHLFVPSDGKMLLVVGKPAIQPLPPSSSSAAASAPLSAPTSSHPRVVCEPTDDELQWLTACLAATEGYTQFTEQHNRHLTNAQRVVYWKFAADFSNNYHKARWPPALERAGGTRVGKYAIECALKMRKSGLNRAVKMTRILNAVYFGAVKVPEVVREVEDGTKVGEGDALARFLCRWDNK</sequence>
<dbReference type="EMBL" id="DF838602">
    <property type="protein sequence ID" value="GAT43105.1"/>
    <property type="molecule type" value="Genomic_DNA"/>
</dbReference>
<feature type="compositionally biased region" description="Low complexity" evidence="1">
    <location>
        <begin position="165"/>
        <end position="181"/>
    </location>
</feature>
<proteinExistence type="predicted"/>
<organism evidence="2 3">
    <name type="scientific">Mycena chlorophos</name>
    <name type="common">Agaric fungus</name>
    <name type="synonym">Agaricus chlorophos</name>
    <dbReference type="NCBI Taxonomy" id="658473"/>
    <lineage>
        <taxon>Eukaryota</taxon>
        <taxon>Fungi</taxon>
        <taxon>Dikarya</taxon>
        <taxon>Basidiomycota</taxon>
        <taxon>Agaricomycotina</taxon>
        <taxon>Agaricomycetes</taxon>
        <taxon>Agaricomycetidae</taxon>
        <taxon>Agaricales</taxon>
        <taxon>Marasmiineae</taxon>
        <taxon>Mycenaceae</taxon>
        <taxon>Mycena</taxon>
    </lineage>
</organism>
<reference evidence="2" key="1">
    <citation type="submission" date="2014-09" db="EMBL/GenBank/DDBJ databases">
        <title>Genome sequence of the luminous mushroom Mycena chlorophos for searching fungal bioluminescence genes.</title>
        <authorList>
            <person name="Tanaka Y."/>
            <person name="Kasuga D."/>
            <person name="Oba Y."/>
            <person name="Hase S."/>
            <person name="Sato K."/>
            <person name="Oba Y."/>
            <person name="Sakakibara Y."/>
        </authorList>
    </citation>
    <scope>NUCLEOTIDE SEQUENCE</scope>
</reference>